<dbReference type="EMBL" id="CAJNOC010004103">
    <property type="protein sequence ID" value="CAF1009602.1"/>
    <property type="molecule type" value="Genomic_DNA"/>
</dbReference>
<feature type="domain" description="Integrase p58-like C-terminal" evidence="1">
    <location>
        <begin position="121"/>
        <end position="153"/>
    </location>
</feature>
<dbReference type="Proteomes" id="UP000663879">
    <property type="component" value="Unassembled WGS sequence"/>
</dbReference>
<protein>
    <recommendedName>
        <fullName evidence="1">Integrase p58-like C-terminal domain-containing protein</fullName>
    </recommendedName>
</protein>
<gene>
    <name evidence="2" type="ORF">OXX778_LOCUS16825</name>
</gene>
<dbReference type="InterPro" id="IPR054465">
    <property type="entry name" value="Integrase_p58-like_C"/>
</dbReference>
<proteinExistence type="predicted"/>
<name>A0A814HE33_9BILA</name>
<dbReference type="Gene3D" id="3.30.420.10">
    <property type="entry name" value="Ribonuclease H-like superfamily/Ribonuclease H"/>
    <property type="match status" value="1"/>
</dbReference>
<dbReference type="Pfam" id="PF22938">
    <property type="entry name" value="Integrase_p58_C"/>
    <property type="match status" value="1"/>
</dbReference>
<evidence type="ECO:0000313" key="2">
    <source>
        <dbReference type="EMBL" id="CAF1009602.1"/>
    </source>
</evidence>
<dbReference type="PANTHER" id="PTHR37984">
    <property type="entry name" value="PROTEIN CBG26694"/>
    <property type="match status" value="1"/>
</dbReference>
<evidence type="ECO:0000259" key="1">
    <source>
        <dbReference type="Pfam" id="PF22938"/>
    </source>
</evidence>
<keyword evidence="3" id="KW-1185">Reference proteome</keyword>
<dbReference type="InterPro" id="IPR050951">
    <property type="entry name" value="Retrovirus_Pol_polyprotein"/>
</dbReference>
<sequence>MLSMHVNDTHSNWDEIQQPVIFAYSNSKHSSTNYAPNEIVFGKLMPTTADRLCDVTQGNKNESNIASKIKDNIKKSHEKQKKQCDLNVKDSVKFAVGDYVLLVNLRQRPGQVRSFEQKFIGPFTILERIGEVNYKIKDVSSDKTQVVHYNRMRQYKVREKNSESECNFSGISFGIGNQGSQQEVLFKIFRERNAKAGATNSEEINFEENDIINLDANGEKVNLVNNLEQMNNIDENFGELRDVQTNLELISQNLVENTTPESSQGLNVNQLVNQNQSKKNMDQVHKQLVASNEKNQAKPDITVQINVENR</sequence>
<dbReference type="AlphaFoldDB" id="A0A814HE33"/>
<dbReference type="GO" id="GO:0003676">
    <property type="term" value="F:nucleic acid binding"/>
    <property type="evidence" value="ECO:0007669"/>
    <property type="project" value="InterPro"/>
</dbReference>
<dbReference type="PANTHER" id="PTHR37984:SF5">
    <property type="entry name" value="PROTEIN NYNRIN-LIKE"/>
    <property type="match status" value="1"/>
</dbReference>
<organism evidence="2 3">
    <name type="scientific">Brachionus calyciflorus</name>
    <dbReference type="NCBI Taxonomy" id="104777"/>
    <lineage>
        <taxon>Eukaryota</taxon>
        <taxon>Metazoa</taxon>
        <taxon>Spiralia</taxon>
        <taxon>Gnathifera</taxon>
        <taxon>Rotifera</taxon>
        <taxon>Eurotatoria</taxon>
        <taxon>Monogononta</taxon>
        <taxon>Pseudotrocha</taxon>
        <taxon>Ploima</taxon>
        <taxon>Brachionidae</taxon>
        <taxon>Brachionus</taxon>
    </lineage>
</organism>
<accession>A0A814HE33</accession>
<reference evidence="2" key="1">
    <citation type="submission" date="2021-02" db="EMBL/GenBank/DDBJ databases">
        <authorList>
            <person name="Nowell W R."/>
        </authorList>
    </citation>
    <scope>NUCLEOTIDE SEQUENCE</scope>
    <source>
        <strain evidence="2">Ploen Becks lab</strain>
    </source>
</reference>
<dbReference type="InterPro" id="IPR036397">
    <property type="entry name" value="RNaseH_sf"/>
</dbReference>
<evidence type="ECO:0000313" key="3">
    <source>
        <dbReference type="Proteomes" id="UP000663879"/>
    </source>
</evidence>
<comment type="caution">
    <text evidence="2">The sequence shown here is derived from an EMBL/GenBank/DDBJ whole genome shotgun (WGS) entry which is preliminary data.</text>
</comment>
<dbReference type="OrthoDB" id="422540at2759"/>